<reference evidence="2" key="1">
    <citation type="journal article" date="2014" name="Int. J. Syst. Evol. Microbiol.">
        <title>Complete genome sequence of Corynebacterium casei LMG S-19264T (=DSM 44701T), isolated from a smear-ripened cheese.</title>
        <authorList>
            <consortium name="US DOE Joint Genome Institute (JGI-PGF)"/>
            <person name="Walter F."/>
            <person name="Albersmeier A."/>
            <person name="Kalinowski J."/>
            <person name="Ruckert C."/>
        </authorList>
    </citation>
    <scope>NUCLEOTIDE SEQUENCE</scope>
    <source>
        <strain evidence="2">CGMCC 4.3508</strain>
    </source>
</reference>
<name>A0A917RMW7_9NOCA</name>
<dbReference type="EMBL" id="BMMH01000006">
    <property type="protein sequence ID" value="GGL16247.1"/>
    <property type="molecule type" value="Genomic_DNA"/>
</dbReference>
<sequence length="145" mass="15073">MFALEMAVDRRAGQAHRRTDLLDTDILVALGPEEFARGFRDLLGPAASARGPGRGRAAARGAELTDLADSSPFGRVCTPEDVAGAVAFLVSGDAGYITGQRLTVDGGGPDTSCSAGRFPGRSDRGTGRRRGRRGHAAPRRGGPAR</sequence>
<dbReference type="InterPro" id="IPR036291">
    <property type="entry name" value="NAD(P)-bd_dom_sf"/>
</dbReference>
<evidence type="ECO:0008006" key="4">
    <source>
        <dbReference type="Google" id="ProtNLM"/>
    </source>
</evidence>
<dbReference type="Gene3D" id="3.40.50.720">
    <property type="entry name" value="NAD(P)-binding Rossmann-like Domain"/>
    <property type="match status" value="1"/>
</dbReference>
<dbReference type="InterPro" id="IPR003560">
    <property type="entry name" value="DHB_DH"/>
</dbReference>
<proteinExistence type="predicted"/>
<dbReference type="AlphaFoldDB" id="A0A917RMW7"/>
<feature type="region of interest" description="Disordered" evidence="1">
    <location>
        <begin position="101"/>
        <end position="145"/>
    </location>
</feature>
<protein>
    <recommendedName>
        <fullName evidence="4">SDR family oxidoreductase</fullName>
    </recommendedName>
</protein>
<dbReference type="Proteomes" id="UP000638263">
    <property type="component" value="Unassembled WGS sequence"/>
</dbReference>
<gene>
    <name evidence="2" type="ORF">GCM10011588_33670</name>
</gene>
<dbReference type="GO" id="GO:0019290">
    <property type="term" value="P:siderophore biosynthetic process"/>
    <property type="evidence" value="ECO:0007669"/>
    <property type="project" value="InterPro"/>
</dbReference>
<evidence type="ECO:0000313" key="3">
    <source>
        <dbReference type="Proteomes" id="UP000638263"/>
    </source>
</evidence>
<dbReference type="GO" id="GO:0008667">
    <property type="term" value="F:2,3-dihydro-2,3-dihydroxybenzoate dehydrogenase activity"/>
    <property type="evidence" value="ECO:0007669"/>
    <property type="project" value="InterPro"/>
</dbReference>
<dbReference type="Pfam" id="PF13561">
    <property type="entry name" value="adh_short_C2"/>
    <property type="match status" value="1"/>
</dbReference>
<organism evidence="2 3">
    <name type="scientific">Nocardia jinanensis</name>
    <dbReference type="NCBI Taxonomy" id="382504"/>
    <lineage>
        <taxon>Bacteria</taxon>
        <taxon>Bacillati</taxon>
        <taxon>Actinomycetota</taxon>
        <taxon>Actinomycetes</taxon>
        <taxon>Mycobacteriales</taxon>
        <taxon>Nocardiaceae</taxon>
        <taxon>Nocardia</taxon>
    </lineage>
</organism>
<evidence type="ECO:0000313" key="2">
    <source>
        <dbReference type="EMBL" id="GGL16247.1"/>
    </source>
</evidence>
<dbReference type="PRINTS" id="PR01397">
    <property type="entry name" value="DHBDHDRGNASE"/>
</dbReference>
<reference evidence="2" key="2">
    <citation type="submission" date="2020-09" db="EMBL/GenBank/DDBJ databases">
        <authorList>
            <person name="Sun Q."/>
            <person name="Zhou Y."/>
        </authorList>
    </citation>
    <scope>NUCLEOTIDE SEQUENCE</scope>
    <source>
        <strain evidence="2">CGMCC 4.3508</strain>
    </source>
</reference>
<feature type="compositionally biased region" description="Basic residues" evidence="1">
    <location>
        <begin position="127"/>
        <end position="138"/>
    </location>
</feature>
<dbReference type="InterPro" id="IPR002347">
    <property type="entry name" value="SDR_fam"/>
</dbReference>
<evidence type="ECO:0000256" key="1">
    <source>
        <dbReference type="SAM" id="MobiDB-lite"/>
    </source>
</evidence>
<accession>A0A917RMW7</accession>
<comment type="caution">
    <text evidence="2">The sequence shown here is derived from an EMBL/GenBank/DDBJ whole genome shotgun (WGS) entry which is preliminary data.</text>
</comment>
<dbReference type="SUPFAM" id="SSF51735">
    <property type="entry name" value="NAD(P)-binding Rossmann-fold domains"/>
    <property type="match status" value="1"/>
</dbReference>
<keyword evidence="3" id="KW-1185">Reference proteome</keyword>